<organism evidence="3 4">
    <name type="scientific">Merluccius polli</name>
    <name type="common">Benguela hake</name>
    <name type="synonym">Merluccius cadenati</name>
    <dbReference type="NCBI Taxonomy" id="89951"/>
    <lineage>
        <taxon>Eukaryota</taxon>
        <taxon>Metazoa</taxon>
        <taxon>Chordata</taxon>
        <taxon>Craniata</taxon>
        <taxon>Vertebrata</taxon>
        <taxon>Euteleostomi</taxon>
        <taxon>Actinopterygii</taxon>
        <taxon>Neopterygii</taxon>
        <taxon>Teleostei</taxon>
        <taxon>Neoteleostei</taxon>
        <taxon>Acanthomorphata</taxon>
        <taxon>Zeiogadaria</taxon>
        <taxon>Gadariae</taxon>
        <taxon>Gadiformes</taxon>
        <taxon>Gadoidei</taxon>
        <taxon>Merlucciidae</taxon>
        <taxon>Merluccius</taxon>
    </lineage>
</organism>
<reference evidence="3" key="1">
    <citation type="journal article" date="2023" name="Front. Mar. Sci.">
        <title>A new Merluccius polli reference genome to investigate the effects of global change in West African waters.</title>
        <authorList>
            <person name="Mateo J.L."/>
            <person name="Blanco-Fernandez C."/>
            <person name="Garcia-Vazquez E."/>
            <person name="Machado-Schiaffino G."/>
        </authorList>
    </citation>
    <scope>NUCLEOTIDE SEQUENCE</scope>
    <source>
        <strain evidence="3">C29</strain>
        <tissue evidence="3">Fin</tissue>
    </source>
</reference>
<dbReference type="PANTHER" id="PTHR11731:SF21">
    <property type="entry name" value="INACTIVE DIPEPTIDYL PEPTIDASE 10"/>
    <property type="match status" value="1"/>
</dbReference>
<dbReference type="SUPFAM" id="SSF53474">
    <property type="entry name" value="alpha/beta-Hydrolases"/>
    <property type="match status" value="1"/>
</dbReference>
<sequence>MYPRQAVLEDELVFGTLFPGIAVYFFLERSINGGLALFSELIKDAPESLTANQRVSEADVEAGSERDNGEEVRSLWSRRQLWLGFQSSAYAEVVYRDHSGHVVKFNFILNETEVLLRNQTFVHVINEQVDFKAVKYSLSPDLKFALLAYDVKQVYRYSYTASYIVYNLHTREVWEVTPPEVQNAVLQHAAWGKRGQQLLYIFENNIYYQSGVRGGSSLRVTSSGTHEVVFNGLADWLYEEEILKSNLAYWWSPDGDRLAFLTINDTLVPNMALPQFTGSTYPRGLHYPYPMAGQVNPSVRLSVVSLFGSNTHTQELVPPERLRMRDLYVAMVKWISSTHLAVRWLKRSQNASVLAVCDTATGSCIERHQEMSEAWLTMQDRPPWFSRDRSRLFLTLPVKQGGQGDFQHISMLIKKLRSDQNEVRHLTSGDWEVTRIIAYDENNQIIVSTLGLFPRRCLTCGLKQGCTFFDADISPDSHHAILRCKGPGVPSVLLLNFEDVTYNLPLRLALEGRQSVQSETKMISHDHFANPVSLLLPELSVKLSYPSDFSESYLYGLLLMVDTPPGGQGVSDEFRLGFDWLLASSEQVVMARVDGRGSGFRGQRYLGKLPYIDPTRIGIYGEGYGGYVALEMLKATAVDSSIHCAAVQAPVIDWSMYASAFSERYLGNPSTDDQVYQASQVLPNLRSQPRGGLFLAHGTADADVHFQHSAELIKHLIHIGANYTMQIYPDEGHFLSPGSQLQLTQSLIGYFRGCLLASALSLRQQQDED</sequence>
<dbReference type="Proteomes" id="UP001174136">
    <property type="component" value="Unassembled WGS sequence"/>
</dbReference>
<dbReference type="Gene3D" id="2.140.10.30">
    <property type="entry name" value="Dipeptidylpeptidase IV, N-terminal domain"/>
    <property type="match status" value="1"/>
</dbReference>
<accession>A0AA47N3F0</accession>
<gene>
    <name evidence="3" type="primary">DPP10_5</name>
    <name evidence="3" type="ORF">N1851_007108</name>
</gene>
<keyword evidence="4" id="KW-1185">Reference proteome</keyword>
<name>A0AA47N3F0_MERPO</name>
<dbReference type="GO" id="GO:0015459">
    <property type="term" value="F:potassium channel regulator activity"/>
    <property type="evidence" value="ECO:0007669"/>
    <property type="project" value="TreeGrafter"/>
</dbReference>
<evidence type="ECO:0000259" key="2">
    <source>
        <dbReference type="Pfam" id="PF00930"/>
    </source>
</evidence>
<proteinExistence type="predicted"/>
<dbReference type="AlphaFoldDB" id="A0AA47N3F0"/>
<dbReference type="InterPro" id="IPR002469">
    <property type="entry name" value="Peptidase_S9B_N"/>
</dbReference>
<dbReference type="Pfam" id="PF00930">
    <property type="entry name" value="DPPIV_N"/>
    <property type="match status" value="1"/>
</dbReference>
<dbReference type="SUPFAM" id="SSF82171">
    <property type="entry name" value="DPP6 N-terminal domain-like"/>
    <property type="match status" value="1"/>
</dbReference>
<dbReference type="GO" id="GO:0008076">
    <property type="term" value="C:voltage-gated potassium channel complex"/>
    <property type="evidence" value="ECO:0007669"/>
    <property type="project" value="TreeGrafter"/>
</dbReference>
<feature type="domain" description="Dipeptidylpeptidase IV N-terminal" evidence="2">
    <location>
        <begin position="139"/>
        <end position="490"/>
    </location>
</feature>
<dbReference type="Gene3D" id="3.40.50.1820">
    <property type="entry name" value="alpha/beta hydrolase"/>
    <property type="match status" value="1"/>
</dbReference>
<comment type="caution">
    <text evidence="3">The sequence shown here is derived from an EMBL/GenBank/DDBJ whole genome shotgun (WGS) entry which is preliminary data.</text>
</comment>
<evidence type="ECO:0000313" key="4">
    <source>
        <dbReference type="Proteomes" id="UP001174136"/>
    </source>
</evidence>
<evidence type="ECO:0000313" key="3">
    <source>
        <dbReference type="EMBL" id="KAK0151587.1"/>
    </source>
</evidence>
<feature type="domain" description="Peptidase S9 prolyl oligopeptidase catalytic" evidence="1">
    <location>
        <begin position="604"/>
        <end position="755"/>
    </location>
</feature>
<dbReference type="GO" id="GO:0008236">
    <property type="term" value="F:serine-type peptidase activity"/>
    <property type="evidence" value="ECO:0007669"/>
    <property type="project" value="InterPro"/>
</dbReference>
<evidence type="ECO:0000259" key="1">
    <source>
        <dbReference type="Pfam" id="PF00326"/>
    </source>
</evidence>
<dbReference type="GO" id="GO:0006508">
    <property type="term" value="P:proteolysis"/>
    <property type="evidence" value="ECO:0007669"/>
    <property type="project" value="InterPro"/>
</dbReference>
<dbReference type="InterPro" id="IPR050278">
    <property type="entry name" value="Serine_Prot_S9B/DPPIV"/>
</dbReference>
<dbReference type="PANTHER" id="PTHR11731">
    <property type="entry name" value="PROTEASE FAMILY S9B,C DIPEPTIDYL-PEPTIDASE IV-RELATED"/>
    <property type="match status" value="1"/>
</dbReference>
<dbReference type="EMBL" id="JAOPHQ010001193">
    <property type="protein sequence ID" value="KAK0151587.1"/>
    <property type="molecule type" value="Genomic_DNA"/>
</dbReference>
<dbReference type="Pfam" id="PF00326">
    <property type="entry name" value="Peptidase_S9"/>
    <property type="match status" value="1"/>
</dbReference>
<dbReference type="GO" id="GO:1901379">
    <property type="term" value="P:regulation of potassium ion transmembrane transport"/>
    <property type="evidence" value="ECO:0007669"/>
    <property type="project" value="TreeGrafter"/>
</dbReference>
<dbReference type="InterPro" id="IPR029058">
    <property type="entry name" value="AB_hydrolase_fold"/>
</dbReference>
<protein>
    <submittedName>
        <fullName evidence="3">Inactive dipeptidyl peptidase 10</fullName>
    </submittedName>
</protein>
<dbReference type="InterPro" id="IPR001375">
    <property type="entry name" value="Peptidase_S9_cat"/>
</dbReference>